<sequence length="178" mass="18580">MSRAPLLRLAAALAAAAAVVVGCATTEQHGHDDAAQGPPPKNPFEAMKHLPRGTPVPYAQLGPGTCSNHYGEVSADQEVGTVDCADPHAFEIISTTVLPDAATATYPGDRALADKLRIACRPVLDPITAGAQGSRVRLHFMAYDERSWNAGNRRGYCAITYTEPTTGRVGATATPAAS</sequence>
<dbReference type="KEGG" id="sfic:EIZ62_11695"/>
<dbReference type="OrthoDB" id="4266126at2"/>
<dbReference type="EMBL" id="CP034279">
    <property type="protein sequence ID" value="QGV78837.1"/>
    <property type="molecule type" value="Genomic_DNA"/>
</dbReference>
<evidence type="ECO:0000259" key="2">
    <source>
        <dbReference type="Pfam" id="PF13845"/>
    </source>
</evidence>
<keyword evidence="4" id="KW-1185">Reference proteome</keyword>
<name>A0A6I6FD00_9ACTN</name>
<proteinExistence type="predicted"/>
<feature type="chain" id="PRO_5038687948" description="Septum formation-related domain-containing protein" evidence="1">
    <location>
        <begin position="18"/>
        <end position="178"/>
    </location>
</feature>
<feature type="signal peptide" evidence="1">
    <location>
        <begin position="1"/>
        <end position="17"/>
    </location>
</feature>
<feature type="domain" description="Septum formation-related" evidence="2">
    <location>
        <begin position="63"/>
        <end position="157"/>
    </location>
</feature>
<organism evidence="3 4">
    <name type="scientific">Streptomyces ficellus</name>
    <dbReference type="NCBI Taxonomy" id="1977088"/>
    <lineage>
        <taxon>Bacteria</taxon>
        <taxon>Bacillati</taxon>
        <taxon>Actinomycetota</taxon>
        <taxon>Actinomycetes</taxon>
        <taxon>Kitasatosporales</taxon>
        <taxon>Streptomycetaceae</taxon>
        <taxon>Streptomyces</taxon>
    </lineage>
</organism>
<dbReference type="AlphaFoldDB" id="A0A6I6FD00"/>
<accession>A0A6I6FD00</accession>
<dbReference type="Proteomes" id="UP000422572">
    <property type="component" value="Chromosome"/>
</dbReference>
<dbReference type="InterPro" id="IPR026004">
    <property type="entry name" value="Septum_form"/>
</dbReference>
<evidence type="ECO:0000313" key="4">
    <source>
        <dbReference type="Proteomes" id="UP000422572"/>
    </source>
</evidence>
<dbReference type="PROSITE" id="PS51257">
    <property type="entry name" value="PROKAR_LIPOPROTEIN"/>
    <property type="match status" value="1"/>
</dbReference>
<dbReference type="RefSeq" id="WP_156692628.1">
    <property type="nucleotide sequence ID" value="NZ_CP034279.1"/>
</dbReference>
<reference evidence="3 4" key="1">
    <citation type="submission" date="2018-12" db="EMBL/GenBank/DDBJ databases">
        <title>Complete genome sequence of Streptomyces ficellus NRRL8067, the producer of ficellomycin, feldamycin and nojirimycin.</title>
        <authorList>
            <person name="Zhang H."/>
            <person name="Yue R."/>
            <person name="Liu Y."/>
            <person name="Li M."/>
            <person name="Mu H."/>
            <person name="Zhang J."/>
        </authorList>
    </citation>
    <scope>NUCLEOTIDE SEQUENCE [LARGE SCALE GENOMIC DNA]</scope>
    <source>
        <strain evidence="3 4">NRRL 8067</strain>
    </source>
</reference>
<protein>
    <recommendedName>
        <fullName evidence="2">Septum formation-related domain-containing protein</fullName>
    </recommendedName>
</protein>
<keyword evidence="1" id="KW-0732">Signal</keyword>
<evidence type="ECO:0000256" key="1">
    <source>
        <dbReference type="SAM" id="SignalP"/>
    </source>
</evidence>
<evidence type="ECO:0000313" key="3">
    <source>
        <dbReference type="EMBL" id="QGV78837.1"/>
    </source>
</evidence>
<dbReference type="Pfam" id="PF13845">
    <property type="entry name" value="Septum_form"/>
    <property type="match status" value="1"/>
</dbReference>
<gene>
    <name evidence="3" type="ORF">EIZ62_11695</name>
</gene>